<organism evidence="2 3">
    <name type="scientific">Martelella alba</name>
    <dbReference type="NCBI Taxonomy" id="2590451"/>
    <lineage>
        <taxon>Bacteria</taxon>
        <taxon>Pseudomonadati</taxon>
        <taxon>Pseudomonadota</taxon>
        <taxon>Alphaproteobacteria</taxon>
        <taxon>Hyphomicrobiales</taxon>
        <taxon>Aurantimonadaceae</taxon>
        <taxon>Martelella</taxon>
    </lineage>
</organism>
<name>A0ABY2SL53_9HYPH</name>
<dbReference type="PANTHER" id="PTHR30543:SF21">
    <property type="entry name" value="NAD(P)H-DEPENDENT FMN REDUCTASE LOT6"/>
    <property type="match status" value="1"/>
</dbReference>
<dbReference type="PANTHER" id="PTHR30543">
    <property type="entry name" value="CHROMATE REDUCTASE"/>
    <property type="match status" value="1"/>
</dbReference>
<accession>A0ABY2SL53</accession>
<dbReference type="EMBL" id="SZPQ01000015">
    <property type="protein sequence ID" value="TKI06112.1"/>
    <property type="molecule type" value="Genomic_DNA"/>
</dbReference>
<protein>
    <submittedName>
        <fullName evidence="2">NAD(P)H-dependent oxidoreductase</fullName>
    </submittedName>
</protein>
<dbReference type="RefSeq" id="WP_136990279.1">
    <property type="nucleotide sequence ID" value="NZ_SZPQ01000015.1"/>
</dbReference>
<sequence length="182" mass="19756">MTRSFRILGMAGSLRQRSYSKIVLNALAEMLPEGSRLLAGDIGGLPFYDCDLETGLLPESVVQLRREAAASDAVIIVSPEYNHGIPGVLKNALDWLSRPAFKSCMANKPVFFTTLSEGMLGGVRAQSQLRETLASMLCVMQPLPEIAMTHISAKIHEGELTDEATLKLTGQVLHDFLLGIDA</sequence>
<dbReference type="Gene3D" id="3.40.50.360">
    <property type="match status" value="1"/>
</dbReference>
<evidence type="ECO:0000259" key="1">
    <source>
        <dbReference type="Pfam" id="PF03358"/>
    </source>
</evidence>
<dbReference type="InterPro" id="IPR029039">
    <property type="entry name" value="Flavoprotein-like_sf"/>
</dbReference>
<proteinExistence type="predicted"/>
<keyword evidence="3" id="KW-1185">Reference proteome</keyword>
<evidence type="ECO:0000313" key="3">
    <source>
        <dbReference type="Proteomes" id="UP000305202"/>
    </source>
</evidence>
<dbReference type="Pfam" id="PF03358">
    <property type="entry name" value="FMN_red"/>
    <property type="match status" value="1"/>
</dbReference>
<evidence type="ECO:0000313" key="2">
    <source>
        <dbReference type="EMBL" id="TKI06112.1"/>
    </source>
</evidence>
<feature type="domain" description="NADPH-dependent FMN reductase-like" evidence="1">
    <location>
        <begin position="6"/>
        <end position="146"/>
    </location>
</feature>
<dbReference type="InterPro" id="IPR005025">
    <property type="entry name" value="FMN_Rdtase-like_dom"/>
</dbReference>
<gene>
    <name evidence="2" type="ORF">FCN80_11375</name>
</gene>
<dbReference type="InterPro" id="IPR050712">
    <property type="entry name" value="NAD(P)H-dep_reductase"/>
</dbReference>
<dbReference type="SUPFAM" id="SSF52218">
    <property type="entry name" value="Flavoproteins"/>
    <property type="match status" value="1"/>
</dbReference>
<comment type="caution">
    <text evidence="2">The sequence shown here is derived from an EMBL/GenBank/DDBJ whole genome shotgun (WGS) entry which is preliminary data.</text>
</comment>
<reference evidence="2 3" key="1">
    <citation type="submission" date="2019-04" db="EMBL/GenBank/DDBJ databases">
        <authorList>
            <person name="Li M."/>
            <person name="Gao C."/>
        </authorList>
    </citation>
    <scope>NUCLEOTIDE SEQUENCE [LARGE SCALE GENOMIC DNA]</scope>
    <source>
        <strain evidence="2 3">BGMRC 2031</strain>
    </source>
</reference>
<dbReference type="Proteomes" id="UP000305202">
    <property type="component" value="Unassembled WGS sequence"/>
</dbReference>